<dbReference type="Proteomes" id="UP000199040">
    <property type="component" value="Unassembled WGS sequence"/>
</dbReference>
<feature type="signal peptide" evidence="1">
    <location>
        <begin position="1"/>
        <end position="21"/>
    </location>
</feature>
<keyword evidence="3" id="KW-1185">Reference proteome</keyword>
<dbReference type="Pfam" id="PF06834">
    <property type="entry name" value="TraU"/>
    <property type="match status" value="1"/>
</dbReference>
<name>A0A1I3ELR5_9GAMM</name>
<sequence length="335" mass="35788">MKRLLLSVLTVAALTSGNAYSSSPLSGSAACRGEVFNPINDANWNNMFPVTVAGISTGGGSNPSLMHMDPICMCPGPYGVDMPGIGMTYWEPTFLAEVARTPGCMSTLGGTQVLTGYDSLTSNQTYGSGRGESSVTRMQIHWYIYPLFSVLNMMSSLGCMNTSGFNLANLTEVDATWQDDTWTSIAFPESALFANPVGALSCIPDAVASAAGRPLDMMFWCQGSQGVVYPLTGSSTTHSSPQGGNLHVLGKYMQRKTRMAGLLSTTGPWAECQSVYLPNMIRSQYRIDPVAPVASNQTAVLGMSEFRWGMLPPANTAVRTDSAFLIWVGKQCCAL</sequence>
<dbReference type="EMBL" id="FOPY01000014">
    <property type="protein sequence ID" value="SFH99760.1"/>
    <property type="molecule type" value="Genomic_DNA"/>
</dbReference>
<dbReference type="RefSeq" id="WP_092848741.1">
    <property type="nucleotide sequence ID" value="NZ_FOPY01000014.1"/>
</dbReference>
<keyword evidence="1" id="KW-0732">Signal</keyword>
<dbReference type="STRING" id="442341.SAMN04487959_11435"/>
<feature type="chain" id="PRO_5011600964" evidence="1">
    <location>
        <begin position="22"/>
        <end position="335"/>
    </location>
</feature>
<dbReference type="InterPro" id="IPR009649">
    <property type="entry name" value="TraU"/>
</dbReference>
<dbReference type="PROSITE" id="PS51257">
    <property type="entry name" value="PROKAR_LIPOPROTEIN"/>
    <property type="match status" value="1"/>
</dbReference>
<proteinExistence type="predicted"/>
<evidence type="ECO:0000313" key="2">
    <source>
        <dbReference type="EMBL" id="SFH99760.1"/>
    </source>
</evidence>
<organism evidence="2 3">
    <name type="scientific">Modicisalibacter xianhensis</name>
    <dbReference type="NCBI Taxonomy" id="442341"/>
    <lineage>
        <taxon>Bacteria</taxon>
        <taxon>Pseudomonadati</taxon>
        <taxon>Pseudomonadota</taxon>
        <taxon>Gammaproteobacteria</taxon>
        <taxon>Oceanospirillales</taxon>
        <taxon>Halomonadaceae</taxon>
        <taxon>Modicisalibacter</taxon>
    </lineage>
</organism>
<evidence type="ECO:0000256" key="1">
    <source>
        <dbReference type="SAM" id="SignalP"/>
    </source>
</evidence>
<reference evidence="2 3" key="1">
    <citation type="submission" date="2016-10" db="EMBL/GenBank/DDBJ databases">
        <authorList>
            <person name="de Groot N.N."/>
        </authorList>
    </citation>
    <scope>NUCLEOTIDE SEQUENCE [LARGE SCALE GENOMIC DNA]</scope>
    <source>
        <strain evidence="2 3">CGMCC 1.6848</strain>
    </source>
</reference>
<protein>
    <submittedName>
        <fullName evidence="2">Conjugal transfer pilus assembly protein TraU</fullName>
    </submittedName>
</protein>
<evidence type="ECO:0000313" key="3">
    <source>
        <dbReference type="Proteomes" id="UP000199040"/>
    </source>
</evidence>
<dbReference type="AlphaFoldDB" id="A0A1I3ELR5"/>
<accession>A0A1I3ELR5</accession>
<gene>
    <name evidence="2" type="ORF">SAMN04487959_11435</name>
</gene>